<organism evidence="3 6">
    <name type="scientific">Peronospora belbahrii</name>
    <dbReference type="NCBI Taxonomy" id="622444"/>
    <lineage>
        <taxon>Eukaryota</taxon>
        <taxon>Sar</taxon>
        <taxon>Stramenopiles</taxon>
        <taxon>Oomycota</taxon>
        <taxon>Peronosporomycetes</taxon>
        <taxon>Peronosporales</taxon>
        <taxon>Peronosporaceae</taxon>
        <taxon>Peronospora</taxon>
    </lineage>
</organism>
<evidence type="ECO:0000313" key="4">
    <source>
        <dbReference type="EMBL" id="CAH0519026.1"/>
    </source>
</evidence>
<protein>
    <submittedName>
        <fullName evidence="3">Uncharacterized protein</fullName>
    </submittedName>
</protein>
<proteinExistence type="predicted"/>
<accession>A0AAU9KX94</accession>
<dbReference type="Proteomes" id="UP001158986">
    <property type="component" value="Unassembled WGS sequence"/>
</dbReference>
<evidence type="ECO:0000256" key="1">
    <source>
        <dbReference type="SAM" id="MobiDB-lite"/>
    </source>
</evidence>
<dbReference type="Proteomes" id="UP001160483">
    <property type="component" value="Unassembled WGS sequence"/>
</dbReference>
<evidence type="ECO:0000313" key="3">
    <source>
        <dbReference type="EMBL" id="CAH0476889.1"/>
    </source>
</evidence>
<feature type="region of interest" description="Disordered" evidence="1">
    <location>
        <begin position="45"/>
        <end position="83"/>
    </location>
</feature>
<feature type="chain" id="PRO_5043594412" evidence="2">
    <location>
        <begin position="20"/>
        <end position="137"/>
    </location>
</feature>
<dbReference type="EMBL" id="CAKLCB010000276">
    <property type="protein sequence ID" value="CAH0519026.1"/>
    <property type="molecule type" value="Genomic_DNA"/>
</dbReference>
<evidence type="ECO:0000313" key="6">
    <source>
        <dbReference type="Proteomes" id="UP001160483"/>
    </source>
</evidence>
<reference evidence="3 5" key="1">
    <citation type="submission" date="2021-11" db="EMBL/GenBank/DDBJ databases">
        <authorList>
            <person name="Islam A."/>
            <person name="Islam S."/>
            <person name="Flora M.S."/>
            <person name="Rahman M."/>
            <person name="Ziaur R.M."/>
            <person name="Epstein J.H."/>
            <person name="Hassan M."/>
            <person name="Klassen M."/>
            <person name="Woodard K."/>
            <person name="Webb A."/>
            <person name="Webby R.J."/>
            <person name="El Zowalaty M.E."/>
        </authorList>
    </citation>
    <scope>NUCLEOTIDE SEQUENCE</scope>
    <source>
        <strain evidence="4">Pbs1</strain>
        <strain evidence="3">Pbs3</strain>
    </source>
</reference>
<name>A0AAU9KX94_9STRA</name>
<keyword evidence="2" id="KW-0732">Signal</keyword>
<evidence type="ECO:0000256" key="2">
    <source>
        <dbReference type="SAM" id="SignalP"/>
    </source>
</evidence>
<comment type="caution">
    <text evidence="3">The sequence shown here is derived from an EMBL/GenBank/DDBJ whole genome shotgun (WGS) entry which is preliminary data.</text>
</comment>
<keyword evidence="5" id="KW-1185">Reference proteome</keyword>
<dbReference type="AlphaFoldDB" id="A0AAU9KX94"/>
<gene>
    <name evidence="4" type="ORF">PBS001_LOCUS5568</name>
    <name evidence="3" type="ORF">PBS003_LOCUS3653</name>
</gene>
<evidence type="ECO:0000313" key="5">
    <source>
        <dbReference type="Proteomes" id="UP001158986"/>
    </source>
</evidence>
<sequence>MKFSIFLVAAIAILGVVTATDQPAVTTPAEALKKIQASALPDGVTLTGTTEKIDPPATAVVAKESHTRDDKDDDDDEKEQFGWGLGGLGGWGLGGWGSWGGWGGYGPYRFGFLRGGQGGPACVRQYLVMPSSMHERQ</sequence>
<dbReference type="EMBL" id="CAKKTJ010000165">
    <property type="protein sequence ID" value="CAH0476889.1"/>
    <property type="molecule type" value="Genomic_DNA"/>
</dbReference>
<feature type="signal peptide" evidence="2">
    <location>
        <begin position="1"/>
        <end position="19"/>
    </location>
</feature>